<dbReference type="Gene3D" id="3.90.1200.10">
    <property type="match status" value="1"/>
</dbReference>
<accession>A0A7W7CCD8</accession>
<dbReference type="InterPro" id="IPR011009">
    <property type="entry name" value="Kinase-like_dom_sf"/>
</dbReference>
<feature type="domain" description="Aminoglycoside phosphotransferase" evidence="1">
    <location>
        <begin position="5"/>
        <end position="230"/>
    </location>
</feature>
<dbReference type="AlphaFoldDB" id="A0A7W7CCD8"/>
<dbReference type="EMBL" id="JACHMH010000001">
    <property type="protein sequence ID" value="MBB4677283.1"/>
    <property type="molecule type" value="Genomic_DNA"/>
</dbReference>
<protein>
    <submittedName>
        <fullName evidence="2">Ser/Thr protein kinase RdoA (MazF antagonist)</fullName>
    </submittedName>
</protein>
<proteinExistence type="predicted"/>
<evidence type="ECO:0000313" key="3">
    <source>
        <dbReference type="Proteomes" id="UP000533598"/>
    </source>
</evidence>
<dbReference type="InterPro" id="IPR002575">
    <property type="entry name" value="Aminoglycoside_PTrfase"/>
</dbReference>
<dbReference type="Proteomes" id="UP000533598">
    <property type="component" value="Unassembled WGS sequence"/>
</dbReference>
<keyword evidence="2" id="KW-0418">Kinase</keyword>
<dbReference type="Pfam" id="PF01636">
    <property type="entry name" value="APH"/>
    <property type="match status" value="1"/>
</dbReference>
<keyword evidence="2" id="KW-0808">Transferase</keyword>
<name>A0A7W7CCD8_9PSEU</name>
<evidence type="ECO:0000259" key="1">
    <source>
        <dbReference type="Pfam" id="PF01636"/>
    </source>
</evidence>
<gene>
    <name evidence="2" type="ORF">HNR67_003401</name>
</gene>
<keyword evidence="3" id="KW-1185">Reference proteome</keyword>
<dbReference type="GO" id="GO:0016301">
    <property type="term" value="F:kinase activity"/>
    <property type="evidence" value="ECO:0007669"/>
    <property type="project" value="UniProtKB-KW"/>
</dbReference>
<sequence length="309" mass="33550">MWRLDTELGSYAVKEMNRLDAPEWLPWLRAAWRFERAAWAAGVRMPEPVIAPGGDVVTEVPVTGGPAATVRVHRWVVAEPTSQPVRPEVGHWAGETMAELHRLTMAPEPRWAFPSGSGEQAELWPLLVEQAKVAHAPWTEDLAGLSATVKEIYRLVTVEAPRGLAEVIGHADLRAKNILLAADGPVLVDWDLACARVPREELAGCALSLAGWNRPQGMVEATARAVIDGYRRNHGDFPEPLTAVDAAGDLGVEVDWVASVARRALGDGAHGPDDVARCREILPGLIAALPNKLSAAQQLARLSTQRLCW</sequence>
<reference evidence="2 3" key="1">
    <citation type="submission" date="2020-08" db="EMBL/GenBank/DDBJ databases">
        <title>Sequencing the genomes of 1000 actinobacteria strains.</title>
        <authorList>
            <person name="Klenk H.-P."/>
        </authorList>
    </citation>
    <scope>NUCLEOTIDE SEQUENCE [LARGE SCALE GENOMIC DNA]</scope>
    <source>
        <strain evidence="2 3">DSM 44230</strain>
    </source>
</reference>
<comment type="caution">
    <text evidence="2">The sequence shown here is derived from an EMBL/GenBank/DDBJ whole genome shotgun (WGS) entry which is preliminary data.</text>
</comment>
<dbReference type="SUPFAM" id="SSF56112">
    <property type="entry name" value="Protein kinase-like (PK-like)"/>
    <property type="match status" value="1"/>
</dbReference>
<organism evidence="2 3">
    <name type="scientific">Crossiella cryophila</name>
    <dbReference type="NCBI Taxonomy" id="43355"/>
    <lineage>
        <taxon>Bacteria</taxon>
        <taxon>Bacillati</taxon>
        <taxon>Actinomycetota</taxon>
        <taxon>Actinomycetes</taxon>
        <taxon>Pseudonocardiales</taxon>
        <taxon>Pseudonocardiaceae</taxon>
        <taxon>Crossiella</taxon>
    </lineage>
</organism>
<evidence type="ECO:0000313" key="2">
    <source>
        <dbReference type="EMBL" id="MBB4677283.1"/>
    </source>
</evidence>